<keyword evidence="2" id="KW-0472">Membrane</keyword>
<reference evidence="3 4" key="1">
    <citation type="journal article" date="2016" name="Nat. Commun.">
        <title>Thousands of microbial genomes shed light on interconnected biogeochemical processes in an aquifer system.</title>
        <authorList>
            <person name="Anantharaman K."/>
            <person name="Brown C.T."/>
            <person name="Hug L.A."/>
            <person name="Sharon I."/>
            <person name="Castelle C.J."/>
            <person name="Probst A.J."/>
            <person name="Thomas B.C."/>
            <person name="Singh A."/>
            <person name="Wilkins M.J."/>
            <person name="Karaoz U."/>
            <person name="Brodie E.L."/>
            <person name="Williams K.H."/>
            <person name="Hubbard S.S."/>
            <person name="Banfield J.F."/>
        </authorList>
    </citation>
    <scope>NUCLEOTIDE SEQUENCE [LARGE SCALE GENOMIC DNA]</scope>
</reference>
<evidence type="ECO:0008006" key="5">
    <source>
        <dbReference type="Google" id="ProtNLM"/>
    </source>
</evidence>
<keyword evidence="1" id="KW-0175">Coiled coil</keyword>
<protein>
    <recommendedName>
        <fullName evidence="5">Septum formation initiator</fullName>
    </recommendedName>
</protein>
<feature type="transmembrane region" description="Helical" evidence="2">
    <location>
        <begin position="20"/>
        <end position="39"/>
    </location>
</feature>
<dbReference type="InterPro" id="IPR007060">
    <property type="entry name" value="FtsL/DivIC"/>
</dbReference>
<keyword evidence="2" id="KW-1133">Transmembrane helix</keyword>
<dbReference type="EMBL" id="MFTY01000023">
    <property type="protein sequence ID" value="OGI70994.1"/>
    <property type="molecule type" value="Genomic_DNA"/>
</dbReference>
<organism evidence="3 4">
    <name type="scientific">Candidatus Nomurabacteria bacterium RIFCSPHIGHO2_02_FULL_35_13</name>
    <dbReference type="NCBI Taxonomy" id="1801748"/>
    <lineage>
        <taxon>Bacteria</taxon>
        <taxon>Candidatus Nomuraibacteriota</taxon>
    </lineage>
</organism>
<keyword evidence="2" id="KW-0812">Transmembrane</keyword>
<proteinExistence type="predicted"/>
<dbReference type="Pfam" id="PF04977">
    <property type="entry name" value="DivIC"/>
    <property type="match status" value="1"/>
</dbReference>
<evidence type="ECO:0000313" key="4">
    <source>
        <dbReference type="Proteomes" id="UP000177112"/>
    </source>
</evidence>
<dbReference type="AlphaFoldDB" id="A0A1F6VMW1"/>
<dbReference type="STRING" id="1801748.A3B84_02345"/>
<accession>A0A1F6VMW1</accession>
<dbReference type="Proteomes" id="UP000177112">
    <property type="component" value="Unassembled WGS sequence"/>
</dbReference>
<comment type="caution">
    <text evidence="3">The sequence shown here is derived from an EMBL/GenBank/DDBJ whole genome shotgun (WGS) entry which is preliminary data.</text>
</comment>
<name>A0A1F6VMW1_9BACT</name>
<evidence type="ECO:0000256" key="1">
    <source>
        <dbReference type="SAM" id="Coils"/>
    </source>
</evidence>
<gene>
    <name evidence="3" type="ORF">A3B84_02345</name>
</gene>
<sequence>MGNFQKSGRLRRIMQSNIFLIFLGIIILSFSFSMFSFMGKTEETIRNKKIIEDKITELEKSKEKLNSDIVKLKTEEGIEENIRDKFGLAKEGENMILITDDKKQTETQKEPDSGLFWSIIKSWLK</sequence>
<evidence type="ECO:0000256" key="2">
    <source>
        <dbReference type="SAM" id="Phobius"/>
    </source>
</evidence>
<evidence type="ECO:0000313" key="3">
    <source>
        <dbReference type="EMBL" id="OGI70994.1"/>
    </source>
</evidence>
<feature type="coiled-coil region" evidence="1">
    <location>
        <begin position="48"/>
        <end position="75"/>
    </location>
</feature>